<dbReference type="Gene3D" id="2.60.120.920">
    <property type="match status" value="1"/>
</dbReference>
<dbReference type="InterPro" id="IPR035778">
    <property type="entry name" value="SPRY_hnRNP_U"/>
</dbReference>
<proteinExistence type="predicted"/>
<gene>
    <name evidence="9" type="ORF">LSINAPIS_LOCUS11631</name>
</gene>
<evidence type="ECO:0000259" key="8">
    <source>
        <dbReference type="PROSITE" id="PS50800"/>
    </source>
</evidence>
<feature type="compositionally biased region" description="Basic and acidic residues" evidence="6">
    <location>
        <begin position="574"/>
        <end position="591"/>
    </location>
</feature>
<feature type="compositionally biased region" description="Basic and acidic residues" evidence="6">
    <location>
        <begin position="187"/>
        <end position="268"/>
    </location>
</feature>
<dbReference type="SMART" id="SM00449">
    <property type="entry name" value="SPRY"/>
    <property type="match status" value="1"/>
</dbReference>
<feature type="region of interest" description="Disordered" evidence="6">
    <location>
        <begin position="36"/>
        <end position="275"/>
    </location>
</feature>
<dbReference type="GO" id="GO:0003723">
    <property type="term" value="F:RNA binding"/>
    <property type="evidence" value="ECO:0007669"/>
    <property type="project" value="TreeGrafter"/>
</dbReference>
<keyword evidence="2" id="KW-0488">Methylation</keyword>
<feature type="compositionally biased region" description="Acidic residues" evidence="6">
    <location>
        <begin position="171"/>
        <end position="186"/>
    </location>
</feature>
<keyword evidence="3" id="KW-0597">Phosphoprotein</keyword>
<comment type="subcellular location">
    <subcellularLocation>
        <location evidence="1">Nucleus</location>
    </subcellularLocation>
</comment>
<evidence type="ECO:0000256" key="3">
    <source>
        <dbReference type="ARBA" id="ARBA00022553"/>
    </source>
</evidence>
<evidence type="ECO:0000256" key="1">
    <source>
        <dbReference type="ARBA" id="ARBA00004123"/>
    </source>
</evidence>
<dbReference type="InterPro" id="IPR003877">
    <property type="entry name" value="SPRY_dom"/>
</dbReference>
<dbReference type="InterPro" id="IPR043136">
    <property type="entry name" value="B30.2/SPRY_sf"/>
</dbReference>
<keyword evidence="5" id="KW-0175">Coiled coil</keyword>
<feature type="coiled-coil region" evidence="5">
    <location>
        <begin position="280"/>
        <end position="310"/>
    </location>
</feature>
<dbReference type="InterPro" id="IPR013320">
    <property type="entry name" value="ConA-like_dom_sf"/>
</dbReference>
<dbReference type="SUPFAM" id="SSF68906">
    <property type="entry name" value="SAP domain"/>
    <property type="match status" value="1"/>
</dbReference>
<keyword evidence="4" id="KW-0539">Nucleus</keyword>
<dbReference type="InterPro" id="IPR003034">
    <property type="entry name" value="SAP_dom"/>
</dbReference>
<protein>
    <recommendedName>
        <fullName evidence="11">SAP domain-containing protein</fullName>
    </recommendedName>
</protein>
<dbReference type="GO" id="GO:0005634">
    <property type="term" value="C:nucleus"/>
    <property type="evidence" value="ECO:0007669"/>
    <property type="project" value="UniProtKB-SubCell"/>
</dbReference>
<feature type="compositionally biased region" description="Low complexity" evidence="6">
    <location>
        <begin position="74"/>
        <end position="85"/>
    </location>
</feature>
<feature type="compositionally biased region" description="Basic and acidic residues" evidence="6">
    <location>
        <begin position="695"/>
        <end position="720"/>
    </location>
</feature>
<evidence type="ECO:0000256" key="5">
    <source>
        <dbReference type="SAM" id="Coils"/>
    </source>
</evidence>
<feature type="domain" description="B30.2/SPRY" evidence="7">
    <location>
        <begin position="342"/>
        <end position="552"/>
    </location>
</feature>
<dbReference type="CDD" id="cd12884">
    <property type="entry name" value="SPRY_hnRNP"/>
    <property type="match status" value="1"/>
</dbReference>
<evidence type="ECO:0000256" key="6">
    <source>
        <dbReference type="SAM" id="MobiDB-lite"/>
    </source>
</evidence>
<reference evidence="9 10" key="1">
    <citation type="submission" date="2017-07" db="EMBL/GenBank/DDBJ databases">
        <authorList>
            <person name="Talla V."/>
            <person name="Backstrom N."/>
        </authorList>
    </citation>
    <scope>NUCLEOTIDE SEQUENCE [LARGE SCALE GENOMIC DNA]</scope>
</reference>
<dbReference type="InterPro" id="IPR036361">
    <property type="entry name" value="SAP_dom_sf"/>
</dbReference>
<dbReference type="SUPFAM" id="SSF49899">
    <property type="entry name" value="Concanavalin A-like lectins/glucanases"/>
    <property type="match status" value="1"/>
</dbReference>
<dbReference type="AlphaFoldDB" id="A0A5E4QW20"/>
<feature type="region of interest" description="Disordered" evidence="6">
    <location>
        <begin position="574"/>
        <end position="723"/>
    </location>
</feature>
<dbReference type="PROSITE" id="PS50188">
    <property type="entry name" value="B302_SPRY"/>
    <property type="match status" value="1"/>
</dbReference>
<organism evidence="9 10">
    <name type="scientific">Leptidea sinapis</name>
    <dbReference type="NCBI Taxonomy" id="189913"/>
    <lineage>
        <taxon>Eukaryota</taxon>
        <taxon>Metazoa</taxon>
        <taxon>Ecdysozoa</taxon>
        <taxon>Arthropoda</taxon>
        <taxon>Hexapoda</taxon>
        <taxon>Insecta</taxon>
        <taxon>Pterygota</taxon>
        <taxon>Neoptera</taxon>
        <taxon>Endopterygota</taxon>
        <taxon>Lepidoptera</taxon>
        <taxon>Glossata</taxon>
        <taxon>Ditrysia</taxon>
        <taxon>Papilionoidea</taxon>
        <taxon>Pieridae</taxon>
        <taxon>Dismorphiinae</taxon>
        <taxon>Leptidea</taxon>
    </lineage>
</organism>
<evidence type="ECO:0000313" key="10">
    <source>
        <dbReference type="Proteomes" id="UP000324832"/>
    </source>
</evidence>
<dbReference type="PANTHER" id="PTHR12381">
    <property type="entry name" value="HETEROGENEOUS NUCLEAR RIBONUCLEOPROTEIN U FAMILY MEMBER"/>
    <property type="match status" value="1"/>
</dbReference>
<dbReference type="SMART" id="SM00513">
    <property type="entry name" value="SAP"/>
    <property type="match status" value="1"/>
</dbReference>
<sequence>MDPAKMKVVDLRSELGALGLDTKGNKATLVDRLKKALESKSGTKLPDTSILDTSNEDADEPSTPRKPAPRTTRRTSSSRLAATPAKVLKSETLPPVVLESPREEEDPPTPPPAKEKAQEQYTPEVSEEEETSVHTPEIEKNRSSSPETAMEVDHEDEREEQTSNFVATSKDDDESNKEESDTNTEDSETHKGDSKTNKEDSKTNKEDSKTNKEDSKTNKEDSKTKKDDSKTNKEDKENNKSKKEDENKEKSKAVDEKHKERRPMRERELTEEEEWEQLNERLIIREKERLERERLQAEEDAKKLEELKDNPVKLQRLKRKYEKKARWSNFYKNIEKVNEILTPPAEPATLLSEQKKQDEAPKNVEPELNDNKVTLSWYDSDLNQYLELPELSSVVAMSEGPFSHAWAGVRATHGVVDQRVCFEVRVGSIVTTTESAEKDTLLNGLRIGWSTDDSDLHLGEGEFSFGYENTGRAVNNSQFKEYGKTFAEKDVIGAYLDLESSPCKISFTLNGVELGTAFEFERSALGGRALFPHVLTKNMCYKVNMGYERYNLLSKTKIVRKTIQIPVEQVLEEKKKRDEEMRKKKEEVARKRQERQKKRKEEREKQERERKEAQAKKDKEKSEQADKDKTEQTEKKESAGEKKELAGEKKESTGEKKESAGEKKESAGEKKDDDVEMEEDDETAVPKANGESLEVEVKVERMDTTEKPKEEGKQQKKEDGEQVQVVTEEQVYSGVFDRRVKFIIRHTAEEELDGPEACLVPGYVLLAHAA</sequence>
<dbReference type="Proteomes" id="UP000324832">
    <property type="component" value="Unassembled WGS sequence"/>
</dbReference>
<dbReference type="GO" id="GO:0000380">
    <property type="term" value="P:alternative mRNA splicing, via spliceosome"/>
    <property type="evidence" value="ECO:0007669"/>
    <property type="project" value="TreeGrafter"/>
</dbReference>
<evidence type="ECO:0000256" key="4">
    <source>
        <dbReference type="ARBA" id="ARBA00023242"/>
    </source>
</evidence>
<name>A0A5E4QW20_9NEOP</name>
<dbReference type="InterPro" id="IPR001870">
    <property type="entry name" value="B30.2/SPRY"/>
</dbReference>
<dbReference type="Pfam" id="PF02037">
    <property type="entry name" value="SAP"/>
    <property type="match status" value="1"/>
</dbReference>
<evidence type="ECO:0008006" key="11">
    <source>
        <dbReference type="Google" id="ProtNLM"/>
    </source>
</evidence>
<evidence type="ECO:0000259" key="7">
    <source>
        <dbReference type="PROSITE" id="PS50188"/>
    </source>
</evidence>
<keyword evidence="10" id="KW-1185">Reference proteome</keyword>
<feature type="non-terminal residue" evidence="9">
    <location>
        <position position="770"/>
    </location>
</feature>
<evidence type="ECO:0000313" key="9">
    <source>
        <dbReference type="EMBL" id="VVD01144.1"/>
    </source>
</evidence>
<dbReference type="PROSITE" id="PS50800">
    <property type="entry name" value="SAP"/>
    <property type="match status" value="1"/>
</dbReference>
<dbReference type="EMBL" id="FZQP02005199">
    <property type="protein sequence ID" value="VVD01144.1"/>
    <property type="molecule type" value="Genomic_DNA"/>
</dbReference>
<feature type="domain" description="SAP" evidence="8">
    <location>
        <begin position="3"/>
        <end position="37"/>
    </location>
</feature>
<dbReference type="Pfam" id="PF00622">
    <property type="entry name" value="SPRY"/>
    <property type="match status" value="1"/>
</dbReference>
<feature type="compositionally biased region" description="Acidic residues" evidence="6">
    <location>
        <begin position="674"/>
        <end position="683"/>
    </location>
</feature>
<evidence type="ECO:0000256" key="2">
    <source>
        <dbReference type="ARBA" id="ARBA00022481"/>
    </source>
</evidence>
<dbReference type="PANTHER" id="PTHR12381:SF56">
    <property type="entry name" value="B30.2_SPRY DOMAIN-CONTAINING PROTEIN-RELATED"/>
    <property type="match status" value="1"/>
</dbReference>
<feature type="compositionally biased region" description="Basic and acidic residues" evidence="6">
    <location>
        <begin position="599"/>
        <end position="673"/>
    </location>
</feature>
<accession>A0A5E4QW20</accession>